<name>A0A1R1XWR4_9FUNG</name>
<dbReference type="OrthoDB" id="5596692at2759"/>
<dbReference type="AlphaFoldDB" id="A0A1R1XWR4"/>
<evidence type="ECO:0000313" key="3">
    <source>
        <dbReference type="Proteomes" id="UP000187283"/>
    </source>
</evidence>
<dbReference type="Proteomes" id="UP000187283">
    <property type="component" value="Unassembled WGS sequence"/>
</dbReference>
<organism evidence="2 3">
    <name type="scientific">Smittium culicis</name>
    <dbReference type="NCBI Taxonomy" id="133412"/>
    <lineage>
        <taxon>Eukaryota</taxon>
        <taxon>Fungi</taxon>
        <taxon>Fungi incertae sedis</taxon>
        <taxon>Zoopagomycota</taxon>
        <taxon>Kickxellomycotina</taxon>
        <taxon>Harpellomycetes</taxon>
        <taxon>Harpellales</taxon>
        <taxon>Legeriomycetaceae</taxon>
        <taxon>Smittium</taxon>
    </lineage>
</organism>
<comment type="caution">
    <text evidence="2">The sequence shown here is derived from an EMBL/GenBank/DDBJ whole genome shotgun (WGS) entry which is preliminary data.</text>
</comment>
<accession>A0A1R1XWR4</accession>
<reference evidence="2" key="1">
    <citation type="submission" date="2017-01" db="EMBL/GenBank/DDBJ databases">
        <authorList>
            <person name="Mah S.A."/>
            <person name="Swanson W.J."/>
            <person name="Moy G.W."/>
            <person name="Vacquier V.D."/>
        </authorList>
    </citation>
    <scope>NUCLEOTIDE SEQUENCE [LARGE SCALE GENOMIC DNA]</scope>
    <source>
        <strain evidence="2">GSMNP</strain>
    </source>
</reference>
<keyword evidence="3" id="KW-1185">Reference proteome</keyword>
<feature type="compositionally biased region" description="Polar residues" evidence="1">
    <location>
        <begin position="37"/>
        <end position="47"/>
    </location>
</feature>
<feature type="region of interest" description="Disordered" evidence="1">
    <location>
        <begin position="22"/>
        <end position="55"/>
    </location>
</feature>
<proteinExistence type="predicted"/>
<feature type="non-terminal residue" evidence="2">
    <location>
        <position position="1"/>
    </location>
</feature>
<sequence length="507" mass="57117">QKKFFTGSNEFEGINKTIANYSGGNDLVIKNEPGLSDCSSDSDGNKPTSEEGKRFRKELNELYAEYKEDTKDYDAKVAAIRNNPELSKKLSEKYRGSVVEWLGHQTGNQNVSSSIPGGDNIAMSKHALQTEGVSSVSDENKTPNNASCKNFKFLEKSTAAFRCTTKPGVSNAEKLLDQIGRPNTASLDRTNIKIDMNFMKAKDGRKIKRLAAAEVVERTKRHKADDSKINELKQQIMDLAELVPSKITQESVENIMAFITKCRGYLERNTFKVPEFVFKSKVPAIKKVVISPKTNEKLKPQAVNNTPKELGKKVSYAAAAKKGTNPPQKPRIKKPLTSEQISKVVDGISPFESAKYKLVYFDGMKRSKITWVKQLLYQSKVRPYYLGNVNWVENSKLEVCVNEIMAPELIKYMVSIKGITNDSQYSPIKDTSGEVELNQIKDRFKWQASEKNKNTPSRRMATIITKMKPDRIEEFKDLFLFRTCDGIKTQQNSIPAIEELSTDGMEL</sequence>
<evidence type="ECO:0000313" key="2">
    <source>
        <dbReference type="EMBL" id="OMJ19101.1"/>
    </source>
</evidence>
<protein>
    <submittedName>
        <fullName evidence="2">Uncharacterized protein</fullName>
    </submittedName>
</protein>
<evidence type="ECO:0000256" key="1">
    <source>
        <dbReference type="SAM" id="MobiDB-lite"/>
    </source>
</evidence>
<gene>
    <name evidence="2" type="ORF">AYI70_g4937</name>
</gene>
<dbReference type="EMBL" id="LSSN01001580">
    <property type="protein sequence ID" value="OMJ19101.1"/>
    <property type="molecule type" value="Genomic_DNA"/>
</dbReference>